<evidence type="ECO:0000313" key="2">
    <source>
        <dbReference type="EMBL" id="KAJ7961028.1"/>
    </source>
</evidence>
<reference evidence="2" key="1">
    <citation type="journal article" date="2023" name="Science">
        <title>Elucidation of the pathway for biosynthesis of saponin adjuvants from the soapbark tree.</title>
        <authorList>
            <person name="Reed J."/>
            <person name="Orme A."/>
            <person name="El-Demerdash A."/>
            <person name="Owen C."/>
            <person name="Martin L.B.B."/>
            <person name="Misra R.C."/>
            <person name="Kikuchi S."/>
            <person name="Rejzek M."/>
            <person name="Martin A.C."/>
            <person name="Harkess A."/>
            <person name="Leebens-Mack J."/>
            <person name="Louveau T."/>
            <person name="Stephenson M.J."/>
            <person name="Osbourn A."/>
        </authorList>
    </citation>
    <scope>NUCLEOTIDE SEQUENCE</scope>
    <source>
        <strain evidence="2">S10</strain>
    </source>
</reference>
<evidence type="ECO:0000313" key="3">
    <source>
        <dbReference type="Proteomes" id="UP001163823"/>
    </source>
</evidence>
<evidence type="ECO:0000256" key="1">
    <source>
        <dbReference type="SAM" id="MobiDB-lite"/>
    </source>
</evidence>
<dbReference type="KEGG" id="qsa:O6P43_016432"/>
<protein>
    <submittedName>
        <fullName evidence="2">Uncharacterized protein</fullName>
    </submittedName>
</protein>
<feature type="compositionally biased region" description="Low complexity" evidence="1">
    <location>
        <begin position="87"/>
        <end position="104"/>
    </location>
</feature>
<comment type="caution">
    <text evidence="2">The sequence shown here is derived from an EMBL/GenBank/DDBJ whole genome shotgun (WGS) entry which is preliminary data.</text>
</comment>
<sequence length="359" mass="39602">MLTLTMQFQTNIPPMDCIAITHLGLEDNFTFSCSDLNNSSGTDGSEDDDNSYIEIALDRTEPTCYRNSSSSSSSDDEVYELRISFSSASIPNANPPRSSSSSSSHGSHTPKQRPAVHDHSLRSVSSEGLARQRQQHTLQLDFPILNTTTNENLGHLVRTSKLPKSTSTTTSSGSVFTKFLIKFGSVNKVQKLMKALVKPGQQPCRQANDINIGNYKSKKKHEEISPNFQCYQKKTTNPASDKHWYNIVKLKRNSKKGSSKRCAYDSGNNNSSRTTCTDQRYSKVLDAIFRGVLEAVGTSIKIVGKERSKNKTSCPTSCKTSPLHEGFALHATSDNSYHNSNIQSAIAHCKTSFAMQTSH</sequence>
<accession>A0AAD7LMZ0</accession>
<dbReference type="EMBL" id="JARAOO010000007">
    <property type="protein sequence ID" value="KAJ7961028.1"/>
    <property type="molecule type" value="Genomic_DNA"/>
</dbReference>
<keyword evidence="3" id="KW-1185">Reference proteome</keyword>
<feature type="region of interest" description="Disordered" evidence="1">
    <location>
        <begin position="87"/>
        <end position="134"/>
    </location>
</feature>
<gene>
    <name evidence="2" type="ORF">O6P43_016432</name>
</gene>
<organism evidence="2 3">
    <name type="scientific">Quillaja saponaria</name>
    <name type="common">Soap bark tree</name>
    <dbReference type="NCBI Taxonomy" id="32244"/>
    <lineage>
        <taxon>Eukaryota</taxon>
        <taxon>Viridiplantae</taxon>
        <taxon>Streptophyta</taxon>
        <taxon>Embryophyta</taxon>
        <taxon>Tracheophyta</taxon>
        <taxon>Spermatophyta</taxon>
        <taxon>Magnoliopsida</taxon>
        <taxon>eudicotyledons</taxon>
        <taxon>Gunneridae</taxon>
        <taxon>Pentapetalae</taxon>
        <taxon>rosids</taxon>
        <taxon>fabids</taxon>
        <taxon>Fabales</taxon>
        <taxon>Quillajaceae</taxon>
        <taxon>Quillaja</taxon>
    </lineage>
</organism>
<name>A0AAD7LMZ0_QUISA</name>
<dbReference type="Proteomes" id="UP001163823">
    <property type="component" value="Chromosome 7"/>
</dbReference>
<proteinExistence type="predicted"/>
<dbReference type="AlphaFoldDB" id="A0AAD7LMZ0"/>